<evidence type="ECO:0000313" key="5">
    <source>
        <dbReference type="Proteomes" id="UP000799291"/>
    </source>
</evidence>
<comment type="similarity">
    <text evidence="1">Belongs to the short-chain dehydrogenases/reductases (SDR) family.</text>
</comment>
<dbReference type="PANTHER" id="PTHR24320">
    <property type="entry name" value="RETINOL DEHYDROGENASE"/>
    <property type="match status" value="1"/>
</dbReference>
<gene>
    <name evidence="4" type="ORF">K458DRAFT_446680</name>
</gene>
<dbReference type="Proteomes" id="UP000799291">
    <property type="component" value="Unassembled WGS sequence"/>
</dbReference>
<reference evidence="4" key="1">
    <citation type="journal article" date="2020" name="Stud. Mycol.">
        <title>101 Dothideomycetes genomes: a test case for predicting lifestyles and emergence of pathogens.</title>
        <authorList>
            <person name="Haridas S."/>
            <person name="Albert R."/>
            <person name="Binder M."/>
            <person name="Bloem J."/>
            <person name="Labutti K."/>
            <person name="Salamov A."/>
            <person name="Andreopoulos B."/>
            <person name="Baker S."/>
            <person name="Barry K."/>
            <person name="Bills G."/>
            <person name="Bluhm B."/>
            <person name="Cannon C."/>
            <person name="Castanera R."/>
            <person name="Culley D."/>
            <person name="Daum C."/>
            <person name="Ezra D."/>
            <person name="Gonzalez J."/>
            <person name="Henrissat B."/>
            <person name="Kuo A."/>
            <person name="Liang C."/>
            <person name="Lipzen A."/>
            <person name="Lutzoni F."/>
            <person name="Magnuson J."/>
            <person name="Mondo S."/>
            <person name="Nolan M."/>
            <person name="Ohm R."/>
            <person name="Pangilinan J."/>
            <person name="Park H.-J."/>
            <person name="Ramirez L."/>
            <person name="Alfaro M."/>
            <person name="Sun H."/>
            <person name="Tritt A."/>
            <person name="Yoshinaga Y."/>
            <person name="Zwiers L.-H."/>
            <person name="Turgeon B."/>
            <person name="Goodwin S."/>
            <person name="Spatafora J."/>
            <person name="Crous P."/>
            <person name="Grigoriev I."/>
        </authorList>
    </citation>
    <scope>NUCLEOTIDE SEQUENCE</scope>
    <source>
        <strain evidence="4">CBS 122367</strain>
    </source>
</reference>
<proteinExistence type="inferred from homology"/>
<keyword evidence="3" id="KW-0560">Oxidoreductase</keyword>
<dbReference type="SUPFAM" id="SSF51735">
    <property type="entry name" value="NAD(P)-binding Rossmann-fold domains"/>
    <property type="match status" value="1"/>
</dbReference>
<evidence type="ECO:0000256" key="1">
    <source>
        <dbReference type="ARBA" id="ARBA00006484"/>
    </source>
</evidence>
<dbReference type="InterPro" id="IPR036291">
    <property type="entry name" value="NAD(P)-bd_dom_sf"/>
</dbReference>
<sequence length="337" mass="37306">MFGVGFWTIWTQFFPPKNGAPITAINLPNQAGKVFVVTGGSSGLRFELAKILYGASGKVYILSRTKSNVKNAIKAIEDSFTNEGKDSLGKLEYIQIGMADLESVRTAAREFTQKETRLDVLFNNAGLASITKKTKQGLEHMLRVNTKSPANSVRVVWSASILTEIGTPKGGVRIDRLDNPSNNRRENYSVSKCGNWFVASEFARREGQKTGVVSIAGNPGNYLTNVWRSTPGYMYYPFWPLVRDPINDACPYLWLGFSKDVTMDDAIAGRYETCDGRWHPGQRKDLVLALKGEEEGGTGQARAFLDWCQRAIAPFSILEPDGVDISRPYVEAGEVEN</sequence>
<dbReference type="EMBL" id="MU005616">
    <property type="protein sequence ID" value="KAF2677937.1"/>
    <property type="molecule type" value="Genomic_DNA"/>
</dbReference>
<dbReference type="Gene3D" id="3.40.50.720">
    <property type="entry name" value="NAD(P)-binding Rossmann-like Domain"/>
    <property type="match status" value="1"/>
</dbReference>
<protein>
    <submittedName>
        <fullName evidence="4">NAD(P)-binding protein</fullName>
    </submittedName>
</protein>
<evidence type="ECO:0000256" key="3">
    <source>
        <dbReference type="ARBA" id="ARBA00023002"/>
    </source>
</evidence>
<dbReference type="Pfam" id="PF00106">
    <property type="entry name" value="adh_short"/>
    <property type="match status" value="1"/>
</dbReference>
<name>A0A6G1II72_9PLEO</name>
<keyword evidence="2" id="KW-0521">NADP</keyword>
<keyword evidence="5" id="KW-1185">Reference proteome</keyword>
<dbReference type="GO" id="GO:0016491">
    <property type="term" value="F:oxidoreductase activity"/>
    <property type="evidence" value="ECO:0007669"/>
    <property type="project" value="UniProtKB-KW"/>
</dbReference>
<dbReference type="InterPro" id="IPR002347">
    <property type="entry name" value="SDR_fam"/>
</dbReference>
<evidence type="ECO:0000313" key="4">
    <source>
        <dbReference type="EMBL" id="KAF2677937.1"/>
    </source>
</evidence>
<dbReference type="PRINTS" id="PR00081">
    <property type="entry name" value="GDHRDH"/>
</dbReference>
<dbReference type="OrthoDB" id="191139at2759"/>
<evidence type="ECO:0000256" key="2">
    <source>
        <dbReference type="ARBA" id="ARBA00022857"/>
    </source>
</evidence>
<dbReference type="AlphaFoldDB" id="A0A6G1II72"/>
<accession>A0A6G1II72</accession>
<organism evidence="4 5">
    <name type="scientific">Lentithecium fluviatile CBS 122367</name>
    <dbReference type="NCBI Taxonomy" id="1168545"/>
    <lineage>
        <taxon>Eukaryota</taxon>
        <taxon>Fungi</taxon>
        <taxon>Dikarya</taxon>
        <taxon>Ascomycota</taxon>
        <taxon>Pezizomycotina</taxon>
        <taxon>Dothideomycetes</taxon>
        <taxon>Pleosporomycetidae</taxon>
        <taxon>Pleosporales</taxon>
        <taxon>Massarineae</taxon>
        <taxon>Lentitheciaceae</taxon>
        <taxon>Lentithecium</taxon>
    </lineage>
</organism>
<dbReference type="PANTHER" id="PTHR24320:SF236">
    <property type="entry name" value="SHORT-CHAIN DEHYDROGENASE-RELATED"/>
    <property type="match status" value="1"/>
</dbReference>